<proteinExistence type="inferred from homology"/>
<evidence type="ECO:0000259" key="8">
    <source>
        <dbReference type="PROSITE" id="PS50067"/>
    </source>
</evidence>
<dbReference type="SUPFAM" id="SSF52540">
    <property type="entry name" value="P-loop containing nucleoside triphosphate hydrolases"/>
    <property type="match status" value="1"/>
</dbReference>
<organism evidence="9 10">
    <name type="scientific">Periplaneta americana</name>
    <name type="common">American cockroach</name>
    <name type="synonym">Blatta americana</name>
    <dbReference type="NCBI Taxonomy" id="6978"/>
    <lineage>
        <taxon>Eukaryota</taxon>
        <taxon>Metazoa</taxon>
        <taxon>Ecdysozoa</taxon>
        <taxon>Arthropoda</taxon>
        <taxon>Hexapoda</taxon>
        <taxon>Insecta</taxon>
        <taxon>Pterygota</taxon>
        <taxon>Neoptera</taxon>
        <taxon>Polyneoptera</taxon>
        <taxon>Dictyoptera</taxon>
        <taxon>Blattodea</taxon>
        <taxon>Blattoidea</taxon>
        <taxon>Blattidae</taxon>
        <taxon>Blattinae</taxon>
        <taxon>Periplaneta</taxon>
    </lineage>
</organism>
<evidence type="ECO:0000256" key="6">
    <source>
        <dbReference type="ARBA" id="ARBA00023212"/>
    </source>
</evidence>
<dbReference type="PROSITE" id="PS50067">
    <property type="entry name" value="KINESIN_MOTOR_2"/>
    <property type="match status" value="1"/>
</dbReference>
<comment type="subcellular location">
    <subcellularLocation>
        <location evidence="1">Cytoplasm</location>
        <location evidence="1">Cytoskeleton</location>
    </subcellularLocation>
</comment>
<dbReference type="InterPro" id="IPR027417">
    <property type="entry name" value="P-loop_NTPase"/>
</dbReference>
<evidence type="ECO:0000256" key="4">
    <source>
        <dbReference type="ARBA" id="ARBA00022840"/>
    </source>
</evidence>
<keyword evidence="3 7" id="KW-0547">Nucleotide-binding</keyword>
<dbReference type="PANTHER" id="PTHR47970">
    <property type="entry name" value="KINESIN-LIKE PROTEIN KIF11"/>
    <property type="match status" value="1"/>
</dbReference>
<dbReference type="SMART" id="SM00129">
    <property type="entry name" value="KISc"/>
    <property type="match status" value="1"/>
</dbReference>
<gene>
    <name evidence="9" type="ORF">ANN_20107</name>
</gene>
<protein>
    <recommendedName>
        <fullName evidence="8">Kinesin motor domain-containing protein</fullName>
    </recommendedName>
</protein>
<reference evidence="9 10" key="1">
    <citation type="journal article" date="2022" name="Allergy">
        <title>Genome assembly and annotation of Periplaneta americana reveal a comprehensive cockroach allergen profile.</title>
        <authorList>
            <person name="Wang L."/>
            <person name="Xiong Q."/>
            <person name="Saelim N."/>
            <person name="Wang L."/>
            <person name="Nong W."/>
            <person name="Wan A.T."/>
            <person name="Shi M."/>
            <person name="Liu X."/>
            <person name="Cao Q."/>
            <person name="Hui J.H.L."/>
            <person name="Sookrung N."/>
            <person name="Leung T.F."/>
            <person name="Tungtrongchitr A."/>
            <person name="Tsui S.K.W."/>
        </authorList>
    </citation>
    <scope>NUCLEOTIDE SEQUENCE [LARGE SCALE GENOMIC DNA]</scope>
    <source>
        <strain evidence="9">PWHHKU_190912</strain>
    </source>
</reference>
<evidence type="ECO:0000313" key="10">
    <source>
        <dbReference type="Proteomes" id="UP001148838"/>
    </source>
</evidence>
<evidence type="ECO:0000256" key="3">
    <source>
        <dbReference type="ARBA" id="ARBA00022741"/>
    </source>
</evidence>
<keyword evidence="4 7" id="KW-0067">ATP-binding</keyword>
<dbReference type="InterPro" id="IPR036961">
    <property type="entry name" value="Kinesin_motor_dom_sf"/>
</dbReference>
<dbReference type="Proteomes" id="UP001148838">
    <property type="component" value="Unassembled WGS sequence"/>
</dbReference>
<feature type="domain" description="Kinesin motor" evidence="8">
    <location>
        <begin position="11"/>
        <end position="231"/>
    </location>
</feature>
<evidence type="ECO:0000256" key="1">
    <source>
        <dbReference type="ARBA" id="ARBA00004245"/>
    </source>
</evidence>
<dbReference type="InterPro" id="IPR047149">
    <property type="entry name" value="KIF11-like"/>
</dbReference>
<feature type="binding site" evidence="7">
    <location>
        <begin position="95"/>
        <end position="102"/>
    </location>
    <ligand>
        <name>ATP</name>
        <dbReference type="ChEBI" id="CHEBI:30616"/>
    </ligand>
</feature>
<dbReference type="EMBL" id="JAJSOF020000031">
    <property type="protein sequence ID" value="KAJ4431509.1"/>
    <property type="molecule type" value="Genomic_DNA"/>
</dbReference>
<comment type="similarity">
    <text evidence="7">Belongs to the TRAFAC class myosin-kinesin ATPase superfamily. Kinesin family.</text>
</comment>
<comment type="caution">
    <text evidence="9">The sequence shown here is derived from an EMBL/GenBank/DDBJ whole genome shotgun (WGS) entry which is preliminary data.</text>
</comment>
<keyword evidence="6" id="KW-0206">Cytoskeleton</keyword>
<dbReference type="Pfam" id="PF00225">
    <property type="entry name" value="Kinesin"/>
    <property type="match status" value="1"/>
</dbReference>
<evidence type="ECO:0000256" key="2">
    <source>
        <dbReference type="ARBA" id="ARBA00022490"/>
    </source>
</evidence>
<dbReference type="PANTHER" id="PTHR47970:SF12">
    <property type="entry name" value="KINESIN FAMILY MEMBER 11"/>
    <property type="match status" value="1"/>
</dbReference>
<evidence type="ECO:0000256" key="7">
    <source>
        <dbReference type="PROSITE-ProRule" id="PRU00283"/>
    </source>
</evidence>
<keyword evidence="10" id="KW-1185">Reference proteome</keyword>
<dbReference type="InterPro" id="IPR001752">
    <property type="entry name" value="Kinesin_motor_dom"/>
</dbReference>
<evidence type="ECO:0000313" key="9">
    <source>
        <dbReference type="EMBL" id="KAJ4431509.1"/>
    </source>
</evidence>
<keyword evidence="5 7" id="KW-0505">Motor protein</keyword>
<name>A0ABQ8SCA7_PERAM</name>
<dbReference type="Gene3D" id="3.40.850.10">
    <property type="entry name" value="Kinesin motor domain"/>
    <property type="match status" value="1"/>
</dbReference>
<sequence length="231" mass="25829">MCSKQQEKNQHIQVFVRVRPLNSQEICMKSSSVVECANNREVVVKERSVDRTTRTFAFDRVFGPNSRQIDVYMSVVHPIIKEVLAGYNCTVFAYGQTGTGKTFTMEGERLELGGQAAQLVEQLATDWKVRGSIPGGDRIFSRCQTFIMAAMFTQPPIKLSTGSFPGVKGRQSVVPTTPPHSVAEVMESMELYLHAPQVPSWHITGIPNRTSYLYILFPELQKEGILSTPVE</sequence>
<evidence type="ECO:0000256" key="5">
    <source>
        <dbReference type="ARBA" id="ARBA00023175"/>
    </source>
</evidence>
<keyword evidence="2" id="KW-0963">Cytoplasm</keyword>
<accession>A0ABQ8SCA7</accession>